<keyword evidence="3" id="KW-0342">GTP-binding</keyword>
<evidence type="ECO:0000313" key="8">
    <source>
        <dbReference type="RefSeq" id="XP_032835712.1"/>
    </source>
</evidence>
<dbReference type="GO" id="GO:0005525">
    <property type="term" value="F:GTP binding"/>
    <property type="evidence" value="ECO:0007669"/>
    <property type="project" value="UniProtKB-KW"/>
</dbReference>
<dbReference type="GO" id="GO:0003924">
    <property type="term" value="F:GTPase activity"/>
    <property type="evidence" value="ECO:0007669"/>
    <property type="project" value="InterPro"/>
</dbReference>
<dbReference type="InterPro" id="IPR003191">
    <property type="entry name" value="Guanylate-bd/ATL_C"/>
</dbReference>
<keyword evidence="2" id="KW-0378">Hydrolase</keyword>
<dbReference type="PROSITE" id="PS51715">
    <property type="entry name" value="G_GB1_RHD3"/>
    <property type="match status" value="1"/>
</dbReference>
<feature type="compositionally biased region" description="Basic and acidic residues" evidence="5">
    <location>
        <begin position="445"/>
        <end position="468"/>
    </location>
</feature>
<evidence type="ECO:0000256" key="3">
    <source>
        <dbReference type="ARBA" id="ARBA00023134"/>
    </source>
</evidence>
<name>A0AAJ7UJ15_PETMA</name>
<dbReference type="Gene3D" id="3.40.50.300">
    <property type="entry name" value="P-loop containing nucleotide triphosphate hydrolases"/>
    <property type="match status" value="1"/>
</dbReference>
<protein>
    <submittedName>
        <fullName evidence="8">Guanylate-binding protein 4-like</fullName>
    </submittedName>
</protein>
<dbReference type="AlphaFoldDB" id="A0AAJ7UJ15"/>
<dbReference type="PANTHER" id="PTHR10751">
    <property type="entry name" value="GUANYLATE BINDING PROTEIN"/>
    <property type="match status" value="1"/>
</dbReference>
<sequence length="516" mass="60710">MWLQSKNTLETCPHVYVLFPSTRWEPGGFAVGHAVQSKTKGIWAWPIPHPANKENCLLLLDTEGLGDPEKANEEHDIWLFIMAVLLCNVLVYNTEKTLDNTSLEQLRYVKNMSEHVRSQISPEDEKSSVMESHLPSLVVCVRDCALKLEWDGKSFTPDEYMEKCFQVRRSNSPKNEEFNRERDLMCSYFKKRKCFIFPMPTHPDDMDQLENKLSETFLKVAEEFTSHIYQIMKYKNIDGVILTGQLFLQVAELYVQAHRLGDMACIEGARKEVVLLANKQAMEDAKGVYQREMETLLNKLPVEYKQLQRHQEECTKKAMALFCRRSVLDCNHEFEKMLLRFTLETFEKMEKKNTEQSYKLSEQRLRELFQHVNEMDKEFMQPGGYQRYKAAMLKLDEEYRATEGLGEEKDKAYEDFMEKNKDRGQSILMVDKTLTQVQQEELKSRTLERKRKQDSEALKNVDKDRESNISHLENQQKVMTELFDEKLKAIENHTDENIANINSNFVKKMMEFFQQK</sequence>
<evidence type="ECO:0000259" key="6">
    <source>
        <dbReference type="PROSITE" id="PS51715"/>
    </source>
</evidence>
<dbReference type="InterPro" id="IPR015894">
    <property type="entry name" value="Guanylate-bd_N"/>
</dbReference>
<dbReference type="Proteomes" id="UP001318040">
    <property type="component" value="Chromosome 77"/>
</dbReference>
<reference evidence="8" key="1">
    <citation type="submission" date="2025-08" db="UniProtKB">
        <authorList>
            <consortium name="RefSeq"/>
        </authorList>
    </citation>
    <scope>IDENTIFICATION</scope>
    <source>
        <tissue evidence="8">Sperm</tissue>
    </source>
</reference>
<comment type="similarity">
    <text evidence="4">Belongs to the TRAFAC class dynamin-like GTPase superfamily. GB1/RHD3 GTPase family.</text>
</comment>
<keyword evidence="1" id="KW-0547">Nucleotide-binding</keyword>
<dbReference type="Pfam" id="PF02263">
    <property type="entry name" value="GBP"/>
    <property type="match status" value="1"/>
</dbReference>
<evidence type="ECO:0000313" key="7">
    <source>
        <dbReference type="Proteomes" id="UP001318040"/>
    </source>
</evidence>
<organism evidence="7 8">
    <name type="scientific">Petromyzon marinus</name>
    <name type="common">Sea lamprey</name>
    <dbReference type="NCBI Taxonomy" id="7757"/>
    <lineage>
        <taxon>Eukaryota</taxon>
        <taxon>Metazoa</taxon>
        <taxon>Chordata</taxon>
        <taxon>Craniata</taxon>
        <taxon>Vertebrata</taxon>
        <taxon>Cyclostomata</taxon>
        <taxon>Hyperoartia</taxon>
        <taxon>Petromyzontiformes</taxon>
        <taxon>Petromyzontidae</taxon>
        <taxon>Petromyzon</taxon>
    </lineage>
</organism>
<dbReference type="KEGG" id="pmrn:116957581"/>
<dbReference type="SUPFAM" id="SSF52540">
    <property type="entry name" value="P-loop containing nucleoside triphosphate hydrolases"/>
    <property type="match status" value="1"/>
</dbReference>
<dbReference type="Gene3D" id="1.20.1000.10">
    <property type="entry name" value="Guanylate-binding protein, C-terminal domain"/>
    <property type="match status" value="1"/>
</dbReference>
<dbReference type="RefSeq" id="XP_032835712.1">
    <property type="nucleotide sequence ID" value="XM_032979821.1"/>
</dbReference>
<proteinExistence type="inferred from homology"/>
<dbReference type="InterPro" id="IPR036543">
    <property type="entry name" value="Guanylate-bd_C_sf"/>
</dbReference>
<gene>
    <name evidence="8" type="primary">LOC116957581</name>
</gene>
<evidence type="ECO:0000256" key="5">
    <source>
        <dbReference type="SAM" id="MobiDB-lite"/>
    </source>
</evidence>
<evidence type="ECO:0000256" key="1">
    <source>
        <dbReference type="ARBA" id="ARBA00022741"/>
    </source>
</evidence>
<keyword evidence="7" id="KW-1185">Reference proteome</keyword>
<evidence type="ECO:0000256" key="2">
    <source>
        <dbReference type="ARBA" id="ARBA00022801"/>
    </source>
</evidence>
<accession>A0AAJ7UJ15</accession>
<dbReference type="InterPro" id="IPR030386">
    <property type="entry name" value="G_GB1_RHD3_dom"/>
</dbReference>
<feature type="domain" description="GB1/RHD3-type G" evidence="6">
    <location>
        <begin position="1"/>
        <end position="236"/>
    </location>
</feature>
<dbReference type="SUPFAM" id="SSF48340">
    <property type="entry name" value="Interferon-induced guanylate-binding protein 1 (GBP1), C-terminal domain"/>
    <property type="match status" value="1"/>
</dbReference>
<evidence type="ECO:0000256" key="4">
    <source>
        <dbReference type="PROSITE-ProRule" id="PRU01052"/>
    </source>
</evidence>
<dbReference type="Pfam" id="PF02841">
    <property type="entry name" value="GBP_C"/>
    <property type="match status" value="1"/>
</dbReference>
<dbReference type="InterPro" id="IPR027417">
    <property type="entry name" value="P-loop_NTPase"/>
</dbReference>
<feature type="region of interest" description="Disordered" evidence="5">
    <location>
        <begin position="445"/>
        <end position="473"/>
    </location>
</feature>